<feature type="domain" description="SEA" evidence="2">
    <location>
        <begin position="1"/>
        <end position="108"/>
    </location>
</feature>
<organism evidence="3 4">
    <name type="scientific">Patella caerulea</name>
    <name type="common">Rayed Mediterranean limpet</name>
    <dbReference type="NCBI Taxonomy" id="87958"/>
    <lineage>
        <taxon>Eukaryota</taxon>
        <taxon>Metazoa</taxon>
        <taxon>Spiralia</taxon>
        <taxon>Lophotrochozoa</taxon>
        <taxon>Mollusca</taxon>
        <taxon>Gastropoda</taxon>
        <taxon>Patellogastropoda</taxon>
        <taxon>Patelloidea</taxon>
        <taxon>Patellidae</taxon>
        <taxon>Patella</taxon>
    </lineage>
</organism>
<dbReference type="Pfam" id="PF01390">
    <property type="entry name" value="SEA"/>
    <property type="match status" value="1"/>
</dbReference>
<comment type="caution">
    <text evidence="3">The sequence shown here is derived from an EMBL/GenBank/DDBJ whole genome shotgun (WGS) entry which is preliminary data.</text>
</comment>
<keyword evidence="4" id="KW-1185">Reference proteome</keyword>
<evidence type="ECO:0000313" key="4">
    <source>
        <dbReference type="Proteomes" id="UP001347796"/>
    </source>
</evidence>
<accession>A0AAN8GG71</accession>
<feature type="transmembrane region" description="Helical" evidence="1">
    <location>
        <begin position="188"/>
        <end position="212"/>
    </location>
</feature>
<reference evidence="3 4" key="1">
    <citation type="submission" date="2024-01" db="EMBL/GenBank/DDBJ databases">
        <title>The genome of the rayed Mediterranean limpet Patella caerulea (Linnaeus, 1758).</title>
        <authorList>
            <person name="Anh-Thu Weber A."/>
            <person name="Halstead-Nussloch G."/>
        </authorList>
    </citation>
    <scope>NUCLEOTIDE SEQUENCE [LARGE SCALE GENOMIC DNA]</scope>
    <source>
        <strain evidence="3">AATW-2023a</strain>
        <tissue evidence="3">Whole specimen</tissue>
    </source>
</reference>
<keyword evidence="1" id="KW-1133">Transmembrane helix</keyword>
<dbReference type="PROSITE" id="PS50024">
    <property type="entry name" value="SEA"/>
    <property type="match status" value="1"/>
</dbReference>
<dbReference type="EMBL" id="JAZGQO010000021">
    <property type="protein sequence ID" value="KAK6165644.1"/>
    <property type="molecule type" value="Genomic_DNA"/>
</dbReference>
<evidence type="ECO:0000313" key="3">
    <source>
        <dbReference type="EMBL" id="KAK6165644.1"/>
    </source>
</evidence>
<evidence type="ECO:0000259" key="2">
    <source>
        <dbReference type="PROSITE" id="PS50024"/>
    </source>
</evidence>
<gene>
    <name evidence="3" type="ORF">SNE40_022533</name>
</gene>
<dbReference type="AlphaFoldDB" id="A0AAN8GG71"/>
<evidence type="ECO:0000256" key="1">
    <source>
        <dbReference type="SAM" id="Phobius"/>
    </source>
</evidence>
<keyword evidence="1" id="KW-0472">Membrane</keyword>
<keyword evidence="1" id="KW-0812">Transmembrane</keyword>
<dbReference type="InterPro" id="IPR039861">
    <property type="entry name" value="IMPG"/>
</dbReference>
<sequence length="337" mass="38431">MSVKCNEQFNIKLTNKSTELYKLYEANFTVGLTNAFKGTPGFKVIEVLGFKEGSIICDYNAVFDLLKTNENTTKEINTTVLAKIINDIALLAPVDEKYTNEHIYALVSSDAVESLKNPCHNLCPDGSHCNKTSVTCHDNCEGYGCGQHGVCVLQHGRATCRCDETSDVIYSGEKCDEEIEKLLLPSNYIIIISCSIFGVIIIITIIIVIIIYKSRFDKKKPEVWHSRYSIENGSSEFERHEKSRMRQRPFNYEVMGDRHSYIDSLEQNTIGTRRSIVLEECNNADDVRVRDTACVSDQFKSNRRQVVLCYLTFILIRYQKMQHPICGHFQISVREMS</sequence>
<protein>
    <recommendedName>
        <fullName evidence="2">SEA domain-containing protein</fullName>
    </recommendedName>
</protein>
<dbReference type="Proteomes" id="UP001347796">
    <property type="component" value="Unassembled WGS sequence"/>
</dbReference>
<proteinExistence type="predicted"/>
<dbReference type="GO" id="GO:0007601">
    <property type="term" value="P:visual perception"/>
    <property type="evidence" value="ECO:0007669"/>
    <property type="project" value="InterPro"/>
</dbReference>
<dbReference type="PANTHER" id="PTHR12199:SF5">
    <property type="entry name" value="MUCIN-2-LIKE ISOFORM X1"/>
    <property type="match status" value="1"/>
</dbReference>
<dbReference type="PANTHER" id="PTHR12199">
    <property type="entry name" value="INTERPHOTORECEPTOR MATRIX PROTEOGLYCAN"/>
    <property type="match status" value="1"/>
</dbReference>
<dbReference type="InterPro" id="IPR000082">
    <property type="entry name" value="SEA_dom"/>
</dbReference>
<name>A0AAN8GG71_PATCE</name>